<feature type="non-terminal residue" evidence="8">
    <location>
        <position position="474"/>
    </location>
</feature>
<proteinExistence type="predicted"/>
<dbReference type="PANTHER" id="PTHR45662">
    <property type="entry name" value="PHOSPHATIDYLINOSITIDE PHOSPHATASE SAC1"/>
    <property type="match status" value="1"/>
</dbReference>
<dbReference type="PANTHER" id="PTHR45662:SF2">
    <property type="entry name" value="PHOSPHATIDYLINOSITOL-3-PHOSPHATASE SAC1"/>
    <property type="match status" value="1"/>
</dbReference>
<evidence type="ECO:0000256" key="6">
    <source>
        <dbReference type="ARBA" id="ARBA00041911"/>
    </source>
</evidence>
<dbReference type="InterPro" id="IPR002013">
    <property type="entry name" value="SAC_dom"/>
</dbReference>
<comment type="caution">
    <text evidence="8">The sequence shown here is derived from an EMBL/GenBank/DDBJ whole genome shotgun (WGS) entry which is preliminary data.</text>
</comment>
<evidence type="ECO:0000256" key="1">
    <source>
        <dbReference type="ARBA" id="ARBA00013038"/>
    </source>
</evidence>
<protein>
    <recommendedName>
        <fullName evidence="4">Phosphatidylinositol-3-phosphatase SAC1</fullName>
        <ecNumber evidence="1">3.1.3.64</ecNumber>
    </recommendedName>
    <alternativeName>
        <fullName evidence="6">Phosphatidylinositol-4-phosphate phosphatase</fullName>
    </alternativeName>
    <alternativeName>
        <fullName evidence="5">Suppressor of actin mutations 1-like protein</fullName>
    </alternativeName>
</protein>
<dbReference type="GO" id="GO:0004438">
    <property type="term" value="F:phosphatidylinositol-3-phosphate phosphatase activity"/>
    <property type="evidence" value="ECO:0007669"/>
    <property type="project" value="UniProtKB-EC"/>
</dbReference>
<reference evidence="8 9" key="1">
    <citation type="submission" date="2016-04" db="EMBL/GenBank/DDBJ databases">
        <title>The genome of Intoshia linei affirms orthonectids as highly simplified spiralians.</title>
        <authorList>
            <person name="Mikhailov K.V."/>
            <person name="Slusarev G.S."/>
            <person name="Nikitin M.A."/>
            <person name="Logacheva M.D."/>
            <person name="Penin A."/>
            <person name="Aleoshin V."/>
            <person name="Panchin Y.V."/>
        </authorList>
    </citation>
    <scope>NUCLEOTIDE SEQUENCE [LARGE SCALE GENOMIC DNA]</scope>
    <source>
        <strain evidence="8">Intl2013</strain>
        <tissue evidence="8">Whole animal</tissue>
    </source>
</reference>
<evidence type="ECO:0000313" key="9">
    <source>
        <dbReference type="Proteomes" id="UP000078046"/>
    </source>
</evidence>
<dbReference type="OrthoDB" id="1925875at2759"/>
<dbReference type="AlphaFoldDB" id="A0A177ATN5"/>
<feature type="domain" description="SAC" evidence="7">
    <location>
        <begin position="124"/>
        <end position="280"/>
    </location>
</feature>
<sequence length="474" mass="55464">MSFFKKFVLYQLKRTPEPYNGYLIVDKNVNHALLLFQHSVSVVASSDVKFYKRQFHYFNETFALLGVYDHYIGVNCVSYLVVVTEVEIVGQFKEHDLIKIKEVEFLPLFKDTVLFELPSEVVNLKKLLSLGTFYYAQCKGFNKVEINITQTVNNFNTPDNVNSFLWNRKMMLFFLRRKISVDNWISRVMCGSVQFRRIRTQQHLYYLLISRLSNERVGTRFKSRGINDYGYVANFVETEQLILTTDMGYTNNSINGFEFNYVYDNVTKTFKFVKLKNNFPQTIYKSSYYHGVAYIHEFQVVKGLYNMEGGIFSVSFGNIVFTEQKGNGNYKHNKNFTISSDCSSKLTTDTGYTYHSMNGFEFNYVYDDVTKTFKFVKLGNNTPQAIYKSSYYHGVAYIHEFQVVKGLYNMEGGTEYHLQITLRNNKNEAYHGKVYIFVIPMKFDEKSTNNFDTIMNPQHGQSIHVDYLSYFGIN</sequence>
<dbReference type="Pfam" id="PF02383">
    <property type="entry name" value="Syja_N"/>
    <property type="match status" value="1"/>
</dbReference>
<evidence type="ECO:0000256" key="4">
    <source>
        <dbReference type="ARBA" id="ARBA00040795"/>
    </source>
</evidence>
<comment type="catalytic activity">
    <reaction evidence="2">
        <text>a 1,2-diacyl-sn-glycero-3-phospho-(1D-myo-inositol-3-phosphate) + H2O = a 1,2-diacyl-sn-glycero-3-phospho-(1D-myo-inositol) + phosphate</text>
        <dbReference type="Rhea" id="RHEA:12316"/>
        <dbReference type="ChEBI" id="CHEBI:15377"/>
        <dbReference type="ChEBI" id="CHEBI:43474"/>
        <dbReference type="ChEBI" id="CHEBI:57880"/>
        <dbReference type="ChEBI" id="CHEBI:58088"/>
        <dbReference type="EC" id="3.1.3.64"/>
    </reaction>
    <physiologicalReaction direction="left-to-right" evidence="2">
        <dbReference type="Rhea" id="RHEA:12317"/>
    </physiologicalReaction>
</comment>
<dbReference type="PROSITE" id="PS50275">
    <property type="entry name" value="SAC"/>
    <property type="match status" value="1"/>
</dbReference>
<dbReference type="GO" id="GO:0043812">
    <property type="term" value="F:phosphatidylinositol-4-phosphate phosphatase activity"/>
    <property type="evidence" value="ECO:0007669"/>
    <property type="project" value="TreeGrafter"/>
</dbReference>
<dbReference type="GO" id="GO:0005783">
    <property type="term" value="C:endoplasmic reticulum"/>
    <property type="evidence" value="ECO:0007669"/>
    <property type="project" value="TreeGrafter"/>
</dbReference>
<gene>
    <name evidence="8" type="ORF">A3Q56_06933</name>
</gene>
<dbReference type="EMBL" id="LWCA01001327">
    <property type="protein sequence ID" value="OAF65366.1"/>
    <property type="molecule type" value="Genomic_DNA"/>
</dbReference>
<dbReference type="Proteomes" id="UP000078046">
    <property type="component" value="Unassembled WGS sequence"/>
</dbReference>
<keyword evidence="9" id="KW-1185">Reference proteome</keyword>
<evidence type="ECO:0000259" key="7">
    <source>
        <dbReference type="PROSITE" id="PS50275"/>
    </source>
</evidence>
<dbReference type="GO" id="GO:0046856">
    <property type="term" value="P:phosphatidylinositol dephosphorylation"/>
    <property type="evidence" value="ECO:0007669"/>
    <property type="project" value="TreeGrafter"/>
</dbReference>
<accession>A0A177ATN5</accession>
<name>A0A177ATN5_9BILA</name>
<dbReference type="EC" id="3.1.3.64" evidence="1"/>
<comment type="catalytic activity">
    <reaction evidence="3">
        <text>a 1,2-diacyl-sn-glycero-3-phospho-(1D-myo-inositol 4-phosphate) + H2O = a 1,2-diacyl-sn-glycero-3-phospho-(1D-myo-inositol) + phosphate</text>
        <dbReference type="Rhea" id="RHEA:55652"/>
        <dbReference type="ChEBI" id="CHEBI:15377"/>
        <dbReference type="ChEBI" id="CHEBI:43474"/>
        <dbReference type="ChEBI" id="CHEBI:57880"/>
        <dbReference type="ChEBI" id="CHEBI:58178"/>
    </reaction>
    <physiologicalReaction direction="left-to-right" evidence="3">
        <dbReference type="Rhea" id="RHEA:55653"/>
    </physiologicalReaction>
</comment>
<evidence type="ECO:0000256" key="5">
    <source>
        <dbReference type="ARBA" id="ARBA00041396"/>
    </source>
</evidence>
<evidence type="ECO:0000256" key="2">
    <source>
        <dbReference type="ARBA" id="ARBA00036631"/>
    </source>
</evidence>
<organism evidence="8 9">
    <name type="scientific">Intoshia linei</name>
    <dbReference type="NCBI Taxonomy" id="1819745"/>
    <lineage>
        <taxon>Eukaryota</taxon>
        <taxon>Metazoa</taxon>
        <taxon>Spiralia</taxon>
        <taxon>Lophotrochozoa</taxon>
        <taxon>Mesozoa</taxon>
        <taxon>Orthonectida</taxon>
        <taxon>Rhopaluridae</taxon>
        <taxon>Intoshia</taxon>
    </lineage>
</organism>
<evidence type="ECO:0000313" key="8">
    <source>
        <dbReference type="EMBL" id="OAF65366.1"/>
    </source>
</evidence>
<evidence type="ECO:0000256" key="3">
    <source>
        <dbReference type="ARBA" id="ARBA00036807"/>
    </source>
</evidence>